<name>A0A3S5AMG7_9PLAT</name>
<proteinExistence type="predicted"/>
<protein>
    <submittedName>
        <fullName evidence="1">Uncharacterized protein</fullName>
    </submittedName>
</protein>
<gene>
    <name evidence="1" type="ORF">PXEA_LOCUS34053</name>
</gene>
<keyword evidence="2" id="KW-1185">Reference proteome</keyword>
<comment type="caution">
    <text evidence="1">The sequence shown here is derived from an EMBL/GenBank/DDBJ whole genome shotgun (WGS) entry which is preliminary data.</text>
</comment>
<accession>A0A3S5AMG7</accession>
<reference evidence="1" key="1">
    <citation type="submission" date="2018-11" db="EMBL/GenBank/DDBJ databases">
        <authorList>
            <consortium name="Pathogen Informatics"/>
        </authorList>
    </citation>
    <scope>NUCLEOTIDE SEQUENCE</scope>
</reference>
<organism evidence="1 2">
    <name type="scientific">Protopolystoma xenopodis</name>
    <dbReference type="NCBI Taxonomy" id="117903"/>
    <lineage>
        <taxon>Eukaryota</taxon>
        <taxon>Metazoa</taxon>
        <taxon>Spiralia</taxon>
        <taxon>Lophotrochozoa</taxon>
        <taxon>Platyhelminthes</taxon>
        <taxon>Monogenea</taxon>
        <taxon>Polyopisthocotylea</taxon>
        <taxon>Polystomatidea</taxon>
        <taxon>Polystomatidae</taxon>
        <taxon>Protopolystoma</taxon>
    </lineage>
</organism>
<dbReference type="EMBL" id="CAAALY010265613">
    <property type="protein sequence ID" value="VEL40613.1"/>
    <property type="molecule type" value="Genomic_DNA"/>
</dbReference>
<evidence type="ECO:0000313" key="1">
    <source>
        <dbReference type="EMBL" id="VEL40613.1"/>
    </source>
</evidence>
<dbReference type="Proteomes" id="UP000784294">
    <property type="component" value="Unassembled WGS sequence"/>
</dbReference>
<dbReference type="AlphaFoldDB" id="A0A3S5AMG7"/>
<evidence type="ECO:0000313" key="2">
    <source>
        <dbReference type="Proteomes" id="UP000784294"/>
    </source>
</evidence>
<sequence length="156" mass="17266">MFPSNNPSASSSTTAATCVTDSVCVTRLFGDAPCSAVDASSKSASCVVDSDMDWLRWKIHLMPTSIPFQKTSSSCPTYREARTELTRYDNELLETDTLPSLMETIFLESFASHFGEIQSCLHRPNRNAEVESHMKLAYSSTLKRLIGLVGTVIFRN</sequence>